<feature type="transmembrane region" description="Helical" evidence="1">
    <location>
        <begin position="24"/>
        <end position="40"/>
    </location>
</feature>
<evidence type="ECO:0000313" key="3">
    <source>
        <dbReference type="Proteomes" id="UP000255469"/>
    </source>
</evidence>
<protein>
    <submittedName>
        <fullName evidence="2">Uncharacterized protein</fullName>
    </submittedName>
</protein>
<feature type="transmembrane region" description="Helical" evidence="1">
    <location>
        <begin position="52"/>
        <end position="69"/>
    </location>
</feature>
<evidence type="ECO:0000256" key="1">
    <source>
        <dbReference type="SAM" id="Phobius"/>
    </source>
</evidence>
<dbReference type="Proteomes" id="UP000255469">
    <property type="component" value="Unassembled WGS sequence"/>
</dbReference>
<sequence>MLAGAITLAGGISCIIFEWEELLFWIMLIPVTIAVIYMLLQLCMIQKNKKTYTVITLVFIGFVIILPLIDNTSKD</sequence>
<keyword evidence="1" id="KW-0472">Membrane</keyword>
<organism evidence="2 3">
    <name type="scientific">Prevotella denticola</name>
    <dbReference type="NCBI Taxonomy" id="28129"/>
    <lineage>
        <taxon>Bacteria</taxon>
        <taxon>Pseudomonadati</taxon>
        <taxon>Bacteroidota</taxon>
        <taxon>Bacteroidia</taxon>
        <taxon>Bacteroidales</taxon>
        <taxon>Prevotellaceae</taxon>
        <taxon>Prevotella</taxon>
    </lineage>
</organism>
<dbReference type="AlphaFoldDB" id="A0A379E581"/>
<proteinExistence type="predicted"/>
<gene>
    <name evidence="2" type="ORF">NCTC13067_01132</name>
</gene>
<keyword evidence="1" id="KW-0812">Transmembrane</keyword>
<name>A0A379E581_9BACT</name>
<dbReference type="EMBL" id="UGTM01000001">
    <property type="protein sequence ID" value="SUB87464.1"/>
    <property type="molecule type" value="Genomic_DNA"/>
</dbReference>
<keyword evidence="1" id="KW-1133">Transmembrane helix</keyword>
<accession>A0A379E581</accession>
<evidence type="ECO:0000313" key="2">
    <source>
        <dbReference type="EMBL" id="SUB87464.1"/>
    </source>
</evidence>
<reference evidence="2 3" key="1">
    <citation type="submission" date="2018-06" db="EMBL/GenBank/DDBJ databases">
        <authorList>
            <consortium name="Pathogen Informatics"/>
            <person name="Doyle S."/>
        </authorList>
    </citation>
    <scope>NUCLEOTIDE SEQUENCE [LARGE SCALE GENOMIC DNA]</scope>
    <source>
        <strain evidence="2 3">NCTC13067</strain>
    </source>
</reference>